<dbReference type="EMBL" id="UZAM01010456">
    <property type="protein sequence ID" value="VDP12439.1"/>
    <property type="molecule type" value="Genomic_DNA"/>
</dbReference>
<dbReference type="GO" id="GO:0051603">
    <property type="term" value="P:proteolysis involved in protein catabolic process"/>
    <property type="evidence" value="ECO:0007669"/>
    <property type="project" value="InterPro"/>
</dbReference>
<evidence type="ECO:0000313" key="7">
    <source>
        <dbReference type="WBParaSite" id="SBAD_0000751901-mRNA-1"/>
    </source>
</evidence>
<evidence type="ECO:0000313" key="5">
    <source>
        <dbReference type="EMBL" id="VDP12439.1"/>
    </source>
</evidence>
<dbReference type="GO" id="GO:0005737">
    <property type="term" value="C:cytoplasm"/>
    <property type="evidence" value="ECO:0007669"/>
    <property type="project" value="TreeGrafter"/>
</dbReference>
<dbReference type="Gene3D" id="3.60.20.10">
    <property type="entry name" value="Glutamine Phosphoribosylpyrophosphate, subunit 1, domain 1"/>
    <property type="match status" value="1"/>
</dbReference>
<dbReference type="SUPFAM" id="SSF56235">
    <property type="entry name" value="N-terminal nucleophile aminohydrolases (Ntn hydrolases)"/>
    <property type="match status" value="1"/>
</dbReference>
<dbReference type="AlphaFoldDB" id="A0A183IUF1"/>
<protein>
    <submittedName>
        <fullName evidence="7">Proteasome subunit beta</fullName>
    </submittedName>
</protein>
<dbReference type="PANTHER" id="PTHR32194:SF2">
    <property type="entry name" value="PROTEASOME SUBUNIT BETA TYPE-1"/>
    <property type="match status" value="1"/>
</dbReference>
<sequence length="172" mass="19538">MASWRRGLMHVSLTNDFALILDDDKFYRLGERMTMACVGDGGDADEFAEYIVKNVHLYKLRCGYELDPEAVATFARKAITDNLRTSEPYAVNFILGGYNQTNGPYVTMVDYLGTMFQAPFVMYGYGSMFCYSILDRLYRDGKICKICLVFIVRGEYMMRLKLQKPGISIGGS</sequence>
<name>A0A183IUF1_9BILA</name>
<keyword evidence="6" id="KW-1185">Reference proteome</keyword>
<dbReference type="InterPro" id="IPR001353">
    <property type="entry name" value="Proteasome_sua/b"/>
</dbReference>
<organism evidence="7">
    <name type="scientific">Soboliphyme baturini</name>
    <dbReference type="NCBI Taxonomy" id="241478"/>
    <lineage>
        <taxon>Eukaryota</taxon>
        <taxon>Metazoa</taxon>
        <taxon>Ecdysozoa</taxon>
        <taxon>Nematoda</taxon>
        <taxon>Enoplea</taxon>
        <taxon>Dorylaimia</taxon>
        <taxon>Dioctophymatida</taxon>
        <taxon>Dioctophymatoidea</taxon>
        <taxon>Soboliphymatidae</taxon>
        <taxon>Soboliphyme</taxon>
    </lineage>
</organism>
<evidence type="ECO:0000256" key="4">
    <source>
        <dbReference type="ARBA" id="ARBA00026071"/>
    </source>
</evidence>
<evidence type="ECO:0000256" key="3">
    <source>
        <dbReference type="ARBA" id="ARBA00022942"/>
    </source>
</evidence>
<comment type="subunit">
    <text evidence="4">The 26S proteasome consists of a 20S proteasome core and two 19S regulatory subunits. The 20S proteasome core is composed of 28 subunits that are arranged in four stacked rings, resulting in a barrel-shaped structure. The two end rings are each formed by seven alpha subunits, and the two central rings are each formed by seven beta subunits. The catalytic chamber with the active sites is on the inside of the barrel.</text>
</comment>
<dbReference type="GO" id="GO:0005839">
    <property type="term" value="C:proteasome core complex"/>
    <property type="evidence" value="ECO:0007669"/>
    <property type="project" value="InterPro"/>
</dbReference>
<keyword evidence="2" id="KW-0963">Cytoplasm</keyword>
<gene>
    <name evidence="5" type="ORF">SBAD_LOCUS7248</name>
</gene>
<reference evidence="5 6" key="2">
    <citation type="submission" date="2018-11" db="EMBL/GenBank/DDBJ databases">
        <authorList>
            <consortium name="Pathogen Informatics"/>
        </authorList>
    </citation>
    <scope>NUCLEOTIDE SEQUENCE [LARGE SCALE GENOMIC DNA]</scope>
</reference>
<evidence type="ECO:0000313" key="6">
    <source>
        <dbReference type="Proteomes" id="UP000270296"/>
    </source>
</evidence>
<evidence type="ECO:0000256" key="1">
    <source>
        <dbReference type="ARBA" id="ARBA00004123"/>
    </source>
</evidence>
<dbReference type="InterPro" id="IPR023333">
    <property type="entry name" value="Proteasome_suB-type"/>
</dbReference>
<dbReference type="WBParaSite" id="SBAD_0000751901-mRNA-1">
    <property type="protein sequence ID" value="SBAD_0000751901-mRNA-1"/>
    <property type="gene ID" value="SBAD_0000751901"/>
</dbReference>
<reference evidence="7" key="1">
    <citation type="submission" date="2016-06" db="UniProtKB">
        <authorList>
            <consortium name="WormBaseParasite"/>
        </authorList>
    </citation>
    <scope>IDENTIFICATION</scope>
</reference>
<proteinExistence type="predicted"/>
<evidence type="ECO:0000256" key="2">
    <source>
        <dbReference type="ARBA" id="ARBA00022490"/>
    </source>
</evidence>
<dbReference type="GO" id="GO:0005634">
    <property type="term" value="C:nucleus"/>
    <property type="evidence" value="ECO:0007669"/>
    <property type="project" value="UniProtKB-SubCell"/>
</dbReference>
<dbReference type="Proteomes" id="UP000270296">
    <property type="component" value="Unassembled WGS sequence"/>
</dbReference>
<dbReference type="InterPro" id="IPR029055">
    <property type="entry name" value="Ntn_hydrolases_N"/>
</dbReference>
<dbReference type="OrthoDB" id="268428at2759"/>
<dbReference type="Pfam" id="PF00227">
    <property type="entry name" value="Proteasome"/>
    <property type="match status" value="1"/>
</dbReference>
<dbReference type="PANTHER" id="PTHR32194">
    <property type="entry name" value="METALLOPROTEASE TLDD"/>
    <property type="match status" value="1"/>
</dbReference>
<keyword evidence="3" id="KW-0647">Proteasome</keyword>
<accession>A0A183IUF1</accession>
<comment type="subcellular location">
    <subcellularLocation>
        <location evidence="1">Nucleus</location>
    </subcellularLocation>
</comment>